<dbReference type="InterPro" id="IPR004193">
    <property type="entry name" value="Glyco_hydro_13_N"/>
</dbReference>
<feature type="site" description="Transition state stabilizer" evidence="19">
    <location>
        <position position="395"/>
    </location>
</feature>
<dbReference type="InterPro" id="IPR044901">
    <property type="entry name" value="Trehalose_TreZ_E-set_sf"/>
</dbReference>
<dbReference type="NCBIfam" id="TIGR02402">
    <property type="entry name" value="trehalose_TreZ"/>
    <property type="match status" value="1"/>
</dbReference>
<evidence type="ECO:0000256" key="10">
    <source>
        <dbReference type="ARBA" id="ARBA00023277"/>
    </source>
</evidence>
<dbReference type="CDD" id="cd02853">
    <property type="entry name" value="E_set_MTHase_like_N"/>
    <property type="match status" value="1"/>
</dbReference>
<comment type="pathway">
    <text evidence="4 16">Glycan biosynthesis; trehalose biosynthesis.</text>
</comment>
<feature type="binding site" evidence="18">
    <location>
        <begin position="262"/>
        <end position="267"/>
    </location>
    <ligand>
        <name>substrate</name>
    </ligand>
</feature>
<dbReference type="Pfam" id="PF02806">
    <property type="entry name" value="Alpha-amylase_C"/>
    <property type="match status" value="1"/>
</dbReference>
<dbReference type="InterPro" id="IPR017853">
    <property type="entry name" value="GH"/>
</dbReference>
<comment type="caution">
    <text evidence="21">The sequence shown here is derived from an EMBL/GenBank/DDBJ whole genome shotgun (WGS) entry which is preliminary data.</text>
</comment>
<dbReference type="EMBL" id="VFRQ01000009">
    <property type="protein sequence ID" value="TPE42904.1"/>
    <property type="molecule type" value="Genomic_DNA"/>
</dbReference>
<dbReference type="EC" id="3.2.1.141" evidence="15 16"/>
<dbReference type="UniPathway" id="UPA00299"/>
<dbReference type="Gene3D" id="1.10.10.760">
    <property type="entry name" value="E-set domains of sugar-utilizing enzymes"/>
    <property type="match status" value="1"/>
</dbReference>
<dbReference type="RefSeq" id="WP_140622637.1">
    <property type="nucleotide sequence ID" value="NZ_VFRQ01000009.1"/>
</dbReference>
<dbReference type="GO" id="GO:0005737">
    <property type="term" value="C:cytoplasm"/>
    <property type="evidence" value="ECO:0007669"/>
    <property type="project" value="UniProtKB-SubCell"/>
</dbReference>
<keyword evidence="9 16" id="KW-0378">Hydrolase</keyword>
<dbReference type="Pfam" id="PF00128">
    <property type="entry name" value="Alpha-amylase"/>
    <property type="match status" value="2"/>
</dbReference>
<reference evidence="21 22" key="1">
    <citation type="submission" date="2019-06" db="EMBL/GenBank/DDBJ databases">
        <title>A novel bacterium of genus Pontibacter, isolated from marine sediment.</title>
        <authorList>
            <person name="Huang H."/>
            <person name="Mo K."/>
            <person name="Hu Y."/>
        </authorList>
    </citation>
    <scope>NUCLEOTIDE SEQUENCE [LARGE SCALE GENOMIC DNA]</scope>
    <source>
        <strain evidence="21 22">HB172049</strain>
    </source>
</reference>
<evidence type="ECO:0000256" key="19">
    <source>
        <dbReference type="PIRSR" id="PIRSR006337-3"/>
    </source>
</evidence>
<feature type="binding site" evidence="18">
    <location>
        <begin position="394"/>
        <end position="399"/>
    </location>
    <ligand>
        <name>substrate</name>
    </ligand>
</feature>
<sequence length="618" mass="70348">MAILREIGAHYSPEKKGTVFTVWAPFAKKVDVLLHKPEPIEVPLQREAMGYWTALSEFANPGTRYTILLDGETERPDPASFYQPTTVHEASAVVDHTSYAWTDKKWKNLPLHQYIIYELHVGTFTPEGTFESIIERLPELKELGITAIELMPVAQFPGSRNWGYDGVLPFAVQNSYGGPEGLKKLVNACHEQGLAVVLDVVYNHMGPEGNYLHDFGPYFTDKYKTPWGSALNFDDNHSDAVRNYFIQNALMWLRDCHIDALRLDAVHAIYDMGAKHFLQELQEHVQELEEQVGRDFILIAESDLNDVRLINPMERGGYGLDAQWSDDFHHVIHAMVTGEQDGYYKGFGKPEQLAKVMTQAFVYDGLYSEHRHRTFGSSTENNRAEQFVVCSQNHDQVGNRMLGERLSDLVDFETLKVVAGLVILSPYLPMLFMGEEYGEQNPFLYFVSHGDEELIEAVRKGRREEFKAFAWQGEAPDPQSEKTFNRSKLSRSYTSNARQNQLRAYYKQLIQLRKSAPALSKPNKATVHARMEAHDRVLHLVHQTKEPHLYCLFNLSDTQQDAQLLRTQETAGSWRVLLQSGATAWGGPGETQPDTLEQKAHLTLPPKSVLILQQQLSR</sequence>
<dbReference type="SUPFAM" id="SSF51445">
    <property type="entry name" value="(Trans)glycosidases"/>
    <property type="match status" value="1"/>
</dbReference>
<dbReference type="InterPro" id="IPR014756">
    <property type="entry name" value="Ig_E-set"/>
</dbReference>
<name>A0A501W450_9BACT</name>
<dbReference type="SMART" id="SM00642">
    <property type="entry name" value="Aamy"/>
    <property type="match status" value="1"/>
</dbReference>
<evidence type="ECO:0000256" key="18">
    <source>
        <dbReference type="PIRSR" id="PIRSR006337-2"/>
    </source>
</evidence>
<comment type="catalytic activity">
    <reaction evidence="1">
        <text>Transfers a segment of a (1-&gt;4)-alpha-D-glucan chain to a primary hydroxy group in a similar glucan chain.</text>
        <dbReference type="EC" id="2.4.1.18"/>
    </reaction>
</comment>
<proteinExistence type="inferred from homology"/>
<evidence type="ECO:0000256" key="11">
    <source>
        <dbReference type="ARBA" id="ARBA00023295"/>
    </source>
</evidence>
<evidence type="ECO:0000256" key="4">
    <source>
        <dbReference type="ARBA" id="ARBA00005199"/>
    </source>
</evidence>
<dbReference type="InterPro" id="IPR013783">
    <property type="entry name" value="Ig-like_fold"/>
</dbReference>
<feature type="binding site" evidence="18">
    <location>
        <begin position="326"/>
        <end position="330"/>
    </location>
    <ligand>
        <name>substrate</name>
    </ligand>
</feature>
<dbReference type="GO" id="GO:0005992">
    <property type="term" value="P:trehalose biosynthetic process"/>
    <property type="evidence" value="ECO:0007669"/>
    <property type="project" value="UniProtKB-UniRule"/>
</dbReference>
<evidence type="ECO:0000256" key="3">
    <source>
        <dbReference type="ARBA" id="ARBA00004496"/>
    </source>
</evidence>
<dbReference type="Pfam" id="PF02922">
    <property type="entry name" value="CBM_48"/>
    <property type="match status" value="1"/>
</dbReference>
<evidence type="ECO:0000256" key="16">
    <source>
        <dbReference type="PIRNR" id="PIRNR006337"/>
    </source>
</evidence>
<comment type="function">
    <text evidence="2">Catalyzes the formation of the alpha-1,6-glucosidic linkages in glycogen by scission of a 1,4-alpha-linked oligosaccharide from growing alpha-1,4-glucan chains and the subsequent attachment of the oligosaccharide to the alpha-1,6 position.</text>
</comment>
<evidence type="ECO:0000256" key="7">
    <source>
        <dbReference type="ARBA" id="ARBA00022490"/>
    </source>
</evidence>
<dbReference type="PIRSF" id="PIRSF006337">
    <property type="entry name" value="Trehalose_TreZ"/>
    <property type="match status" value="1"/>
</dbReference>
<evidence type="ECO:0000256" key="5">
    <source>
        <dbReference type="ARBA" id="ARBA00009000"/>
    </source>
</evidence>
<evidence type="ECO:0000256" key="9">
    <source>
        <dbReference type="ARBA" id="ARBA00022801"/>
    </source>
</evidence>
<dbReference type="Gene3D" id="2.60.40.10">
    <property type="entry name" value="Immunoglobulins"/>
    <property type="match status" value="1"/>
</dbReference>
<feature type="active site" description="Proton donor" evidence="17">
    <location>
        <position position="301"/>
    </location>
</feature>
<dbReference type="InterPro" id="IPR006047">
    <property type="entry name" value="GH13_cat_dom"/>
</dbReference>
<comment type="similarity">
    <text evidence="5">Belongs to the glycosyl hydrolase 13 family. GlgB subfamily.</text>
</comment>
<keyword evidence="8" id="KW-0808">Transferase</keyword>
<evidence type="ECO:0000256" key="8">
    <source>
        <dbReference type="ARBA" id="ARBA00022679"/>
    </source>
</evidence>
<feature type="domain" description="Glycosyl hydrolase family 13 catalytic" evidence="20">
    <location>
        <begin position="118"/>
        <end position="462"/>
    </location>
</feature>
<keyword evidence="7" id="KW-0963">Cytoplasm</keyword>
<evidence type="ECO:0000256" key="14">
    <source>
        <dbReference type="ARBA" id="ARBA00034013"/>
    </source>
</evidence>
<organism evidence="21 22">
    <name type="scientific">Pontibacter mangrovi</name>
    <dbReference type="NCBI Taxonomy" id="2589816"/>
    <lineage>
        <taxon>Bacteria</taxon>
        <taxon>Pseudomonadati</taxon>
        <taxon>Bacteroidota</taxon>
        <taxon>Cytophagia</taxon>
        <taxon>Cytophagales</taxon>
        <taxon>Hymenobacteraceae</taxon>
        <taxon>Pontibacter</taxon>
    </lineage>
</organism>
<protein>
    <recommendedName>
        <fullName evidence="6 15">Malto-oligosyltrehalose trehalohydrolase</fullName>
        <shortName evidence="16">MTHase</shortName>
        <ecNumber evidence="15 16">3.2.1.141</ecNumber>
    </recommendedName>
    <alternativeName>
        <fullName evidence="13 16">4-alpha-D-((1-&gt;4)-alpha-D-glucano)trehalose trehalohydrolase</fullName>
    </alternativeName>
    <alternativeName>
        <fullName evidence="12 16">Maltooligosyl trehalose trehalohydrolase</fullName>
    </alternativeName>
</protein>
<dbReference type="PANTHER" id="PTHR43651:SF11">
    <property type="entry name" value="MALTO-OLIGOSYLTREHALOSE TREHALOHYDROLASE"/>
    <property type="match status" value="1"/>
</dbReference>
<dbReference type="InterPro" id="IPR012768">
    <property type="entry name" value="Trehalose_TreZ"/>
</dbReference>
<evidence type="ECO:0000313" key="22">
    <source>
        <dbReference type="Proteomes" id="UP000316727"/>
    </source>
</evidence>
<evidence type="ECO:0000256" key="6">
    <source>
        <dbReference type="ARBA" id="ARBA00015938"/>
    </source>
</evidence>
<dbReference type="PANTHER" id="PTHR43651">
    <property type="entry name" value="1,4-ALPHA-GLUCAN-BRANCHING ENZYME"/>
    <property type="match status" value="1"/>
</dbReference>
<evidence type="ECO:0000256" key="2">
    <source>
        <dbReference type="ARBA" id="ARBA00002953"/>
    </source>
</evidence>
<comment type="catalytic activity">
    <reaction evidence="14 16">
        <text>hydrolysis of (1-&gt;4)-alpha-D-glucosidic linkage in 4-alpha-D-[(1-&gt;4)-alpha-D-glucanosyl]n trehalose to yield trehalose and (1-&gt;4)-alpha-D-glucan.</text>
        <dbReference type="EC" id="3.2.1.141"/>
    </reaction>
</comment>
<dbReference type="Proteomes" id="UP000316727">
    <property type="component" value="Unassembled WGS sequence"/>
</dbReference>
<evidence type="ECO:0000256" key="1">
    <source>
        <dbReference type="ARBA" id="ARBA00000826"/>
    </source>
</evidence>
<gene>
    <name evidence="21" type="primary">treZ</name>
    <name evidence="21" type="ORF">FJM65_16400</name>
</gene>
<dbReference type="SUPFAM" id="SSF81296">
    <property type="entry name" value="E set domains"/>
    <property type="match status" value="1"/>
</dbReference>
<keyword evidence="11 16" id="KW-0326">Glycosidase</keyword>
<dbReference type="GO" id="GO:0033942">
    <property type="term" value="F:4-alpha-D-(1-&gt;4)-alpha-D-glucanotrehalose trehalohydrolase activity"/>
    <property type="evidence" value="ECO:0007669"/>
    <property type="project" value="UniProtKB-EC"/>
</dbReference>
<accession>A0A501W450</accession>
<keyword evidence="22" id="KW-1185">Reference proteome</keyword>
<evidence type="ECO:0000256" key="17">
    <source>
        <dbReference type="PIRSR" id="PIRSR006337-1"/>
    </source>
</evidence>
<evidence type="ECO:0000256" key="13">
    <source>
        <dbReference type="ARBA" id="ARBA00033284"/>
    </source>
</evidence>
<dbReference type="OrthoDB" id="9761875at2"/>
<evidence type="ECO:0000256" key="15">
    <source>
        <dbReference type="NCBIfam" id="TIGR02402"/>
    </source>
</evidence>
<dbReference type="AlphaFoldDB" id="A0A501W450"/>
<comment type="subcellular location">
    <subcellularLocation>
        <location evidence="3 17">Cytoplasm</location>
    </subcellularLocation>
</comment>
<keyword evidence="10" id="KW-0119">Carbohydrate metabolism</keyword>
<dbReference type="Gene3D" id="3.20.20.80">
    <property type="entry name" value="Glycosidases"/>
    <property type="match status" value="1"/>
</dbReference>
<evidence type="ECO:0000256" key="12">
    <source>
        <dbReference type="ARBA" id="ARBA00032057"/>
    </source>
</evidence>
<evidence type="ECO:0000259" key="20">
    <source>
        <dbReference type="SMART" id="SM00642"/>
    </source>
</evidence>
<feature type="active site" description="Nucleophile" evidence="17">
    <location>
        <position position="264"/>
    </location>
</feature>
<evidence type="ECO:0000313" key="21">
    <source>
        <dbReference type="EMBL" id="TPE42904.1"/>
    </source>
</evidence>
<dbReference type="CDD" id="cd11325">
    <property type="entry name" value="AmyAc_GTHase"/>
    <property type="match status" value="1"/>
</dbReference>
<dbReference type="InterPro" id="IPR006048">
    <property type="entry name" value="A-amylase/branching_C"/>
</dbReference>